<dbReference type="PANTHER" id="PTHR31286">
    <property type="entry name" value="GLYCINE-RICH CELL WALL STRUCTURAL PROTEIN 1.8-LIKE"/>
    <property type="match status" value="1"/>
</dbReference>
<dbReference type="PANTHER" id="PTHR31286:SF183">
    <property type="entry name" value="CCHC-TYPE DOMAIN-CONTAINING PROTEIN"/>
    <property type="match status" value="1"/>
</dbReference>
<dbReference type="GO" id="GO:0003824">
    <property type="term" value="F:catalytic activity"/>
    <property type="evidence" value="ECO:0007669"/>
    <property type="project" value="InterPro"/>
</dbReference>
<dbReference type="InterPro" id="IPR040256">
    <property type="entry name" value="At4g02000-like"/>
</dbReference>
<dbReference type="EMBL" id="UZAU01000084">
    <property type="status" value="NOT_ANNOTATED_CDS"/>
    <property type="molecule type" value="Genomic_DNA"/>
</dbReference>
<dbReference type="Gramene" id="evm.model.02.29">
    <property type="protein sequence ID" value="cds.evm.model.02.29"/>
    <property type="gene ID" value="evm.TU.02.29"/>
</dbReference>
<dbReference type="Pfam" id="PF03372">
    <property type="entry name" value="Exo_endo_phos"/>
    <property type="match status" value="1"/>
</dbReference>
<protein>
    <recommendedName>
        <fullName evidence="5">DUF4283 domain-containing protein</fullName>
    </recommendedName>
</protein>
<dbReference type="InterPro" id="IPR005135">
    <property type="entry name" value="Endo/exonuclease/phosphatase"/>
</dbReference>
<dbReference type="AlphaFoldDB" id="A0A803NZ69"/>
<evidence type="ECO:0000313" key="3">
    <source>
        <dbReference type="EnsemblPlants" id="cds.evm.model.02.29"/>
    </source>
</evidence>
<reference evidence="3" key="1">
    <citation type="submission" date="2018-11" db="EMBL/GenBank/DDBJ databases">
        <authorList>
            <person name="Grassa J C."/>
        </authorList>
    </citation>
    <scope>NUCLEOTIDE SEQUENCE [LARGE SCALE GENOMIC DNA]</scope>
</reference>
<dbReference type="InterPro" id="IPR025558">
    <property type="entry name" value="DUF4283"/>
</dbReference>
<dbReference type="Pfam" id="PF14111">
    <property type="entry name" value="DUF4283"/>
    <property type="match status" value="1"/>
</dbReference>
<reference evidence="3" key="2">
    <citation type="submission" date="2021-03" db="UniProtKB">
        <authorList>
            <consortium name="EnsemblPlants"/>
        </authorList>
    </citation>
    <scope>IDENTIFICATION</scope>
</reference>
<feature type="domain" description="Endonuclease/exonuclease/phosphatase" evidence="1">
    <location>
        <begin position="333"/>
        <end position="481"/>
    </location>
</feature>
<dbReference type="Proteomes" id="UP000596661">
    <property type="component" value="Chromosome 2"/>
</dbReference>
<evidence type="ECO:0000313" key="4">
    <source>
        <dbReference type="Proteomes" id="UP000596661"/>
    </source>
</evidence>
<evidence type="ECO:0000259" key="1">
    <source>
        <dbReference type="Pfam" id="PF03372"/>
    </source>
</evidence>
<sequence>MASSSGKGRILEVRKEPIILEEEETEVLRIPGSNIEEVAIDTRWCLVGKLLTGRVSDFNVFQNMMAFLWQSGMGMYVKELNPNLFLVQFYHEIDIQRVIDGSPWSYDQKPFIFTRLKDGDNPRLVEINHLDMWVQIHNLQTGNMTLSVVMALENYIDTFIESDPNNFVGVWRDYLHVRFWINVDKPIKRRMKIRHSEKFCPRLFLKPLHLQEKPYSLELRASAQRRQSTFGAQWLRSGAAGRSSSKGTLGINDEDLTLNVNSNGNFFDSTITTMVDSKRRKPDSNLGNFVGPRENEFSDIIDDMEQGVVGLPKNGSLTSMESIRAHLGFEGCFVVDARGHSGGLALLWKDASEVVIQGFSFNHIDATVQMLGFSPWRFTGVYGEPKRELRFQIWDLFRSLKNDSNLPWCLMGDMNNLGSHLEKKGGRKYPDRLIKGFTRALDDCNLLALPLVGYPYTWEKGRNSSEWIEERLDRALVTNEWLNYIYNSIRYIVVQKINIP</sequence>
<dbReference type="Gene3D" id="3.60.10.10">
    <property type="entry name" value="Endonuclease/exonuclease/phosphatase"/>
    <property type="match status" value="1"/>
</dbReference>
<evidence type="ECO:0000259" key="2">
    <source>
        <dbReference type="Pfam" id="PF14111"/>
    </source>
</evidence>
<dbReference type="InterPro" id="IPR036691">
    <property type="entry name" value="Endo/exonu/phosph_ase_sf"/>
</dbReference>
<dbReference type="OMA" id="GPRENEF"/>
<evidence type="ECO:0008006" key="5">
    <source>
        <dbReference type="Google" id="ProtNLM"/>
    </source>
</evidence>
<accession>A0A803NZ69</accession>
<organism evidence="3 4">
    <name type="scientific">Cannabis sativa</name>
    <name type="common">Hemp</name>
    <name type="synonym">Marijuana</name>
    <dbReference type="NCBI Taxonomy" id="3483"/>
    <lineage>
        <taxon>Eukaryota</taxon>
        <taxon>Viridiplantae</taxon>
        <taxon>Streptophyta</taxon>
        <taxon>Embryophyta</taxon>
        <taxon>Tracheophyta</taxon>
        <taxon>Spermatophyta</taxon>
        <taxon>Magnoliopsida</taxon>
        <taxon>eudicotyledons</taxon>
        <taxon>Gunneridae</taxon>
        <taxon>Pentapetalae</taxon>
        <taxon>rosids</taxon>
        <taxon>fabids</taxon>
        <taxon>Rosales</taxon>
        <taxon>Cannabaceae</taxon>
        <taxon>Cannabis</taxon>
    </lineage>
</organism>
<dbReference type="SUPFAM" id="SSF56219">
    <property type="entry name" value="DNase I-like"/>
    <property type="match status" value="1"/>
</dbReference>
<keyword evidence="4" id="KW-1185">Reference proteome</keyword>
<name>A0A803NZ69_CANSA</name>
<feature type="domain" description="DUF4283" evidence="2">
    <location>
        <begin position="43"/>
        <end position="118"/>
    </location>
</feature>
<proteinExistence type="predicted"/>
<dbReference type="EnsemblPlants" id="evm.model.02.29">
    <property type="protein sequence ID" value="cds.evm.model.02.29"/>
    <property type="gene ID" value="evm.TU.02.29"/>
</dbReference>